<proteinExistence type="predicted"/>
<reference evidence="2" key="1">
    <citation type="submission" date="2018-02" db="EMBL/GenBank/DDBJ databases">
        <authorList>
            <person name="Cohen D.B."/>
            <person name="Kent A.D."/>
        </authorList>
    </citation>
    <scope>NUCLEOTIDE SEQUENCE</scope>
</reference>
<dbReference type="EMBL" id="OIVN01001723">
    <property type="protein sequence ID" value="SPC96989.1"/>
    <property type="molecule type" value="Genomic_DNA"/>
</dbReference>
<organism evidence="2">
    <name type="scientific">Fagus sylvatica</name>
    <name type="common">Beechnut</name>
    <dbReference type="NCBI Taxonomy" id="28930"/>
    <lineage>
        <taxon>Eukaryota</taxon>
        <taxon>Viridiplantae</taxon>
        <taxon>Streptophyta</taxon>
        <taxon>Embryophyta</taxon>
        <taxon>Tracheophyta</taxon>
        <taxon>Spermatophyta</taxon>
        <taxon>Magnoliopsida</taxon>
        <taxon>eudicotyledons</taxon>
        <taxon>Gunneridae</taxon>
        <taxon>Pentapetalae</taxon>
        <taxon>rosids</taxon>
        <taxon>fabids</taxon>
        <taxon>Fagales</taxon>
        <taxon>Fagaceae</taxon>
        <taxon>Fagus</taxon>
    </lineage>
</organism>
<evidence type="ECO:0000256" key="1">
    <source>
        <dbReference type="SAM" id="MobiDB-lite"/>
    </source>
</evidence>
<dbReference type="AlphaFoldDB" id="A0A2N9GC85"/>
<protein>
    <submittedName>
        <fullName evidence="2">Uncharacterized protein</fullName>
    </submittedName>
</protein>
<feature type="region of interest" description="Disordered" evidence="1">
    <location>
        <begin position="31"/>
        <end position="54"/>
    </location>
</feature>
<accession>A0A2N9GC85</accession>
<sequence>MATGEGLTLEYTPTWVVSCCVQYHRCYLSRRRKDPSSQWQVSQEKEPEASLSSLTEDQRRVDAFGVHITATNGVPSKACQILHAPELSQKRGCPAPDCSLADSYHPVSEFF</sequence>
<evidence type="ECO:0000313" key="2">
    <source>
        <dbReference type="EMBL" id="SPC96989.1"/>
    </source>
</evidence>
<gene>
    <name evidence="2" type="ORF">FSB_LOCUS24871</name>
</gene>
<name>A0A2N9GC85_FAGSY</name>